<dbReference type="InterPro" id="IPR058038">
    <property type="entry name" value="BREX_BrxC_wHTH"/>
</dbReference>
<dbReference type="SUPFAM" id="SSF52540">
    <property type="entry name" value="P-loop containing nucleoside triphosphate hydrolases"/>
    <property type="match status" value="1"/>
</dbReference>
<organism evidence="4 5">
    <name type="scientific">Adhaeribacter aerolatus</name>
    <dbReference type="NCBI Taxonomy" id="670289"/>
    <lineage>
        <taxon>Bacteria</taxon>
        <taxon>Pseudomonadati</taxon>
        <taxon>Bacteroidota</taxon>
        <taxon>Cytophagia</taxon>
        <taxon>Cytophagales</taxon>
        <taxon>Hymenobacteraceae</taxon>
        <taxon>Adhaeribacter</taxon>
    </lineage>
</organism>
<evidence type="ECO:0008006" key="6">
    <source>
        <dbReference type="Google" id="ProtNLM"/>
    </source>
</evidence>
<comment type="caution">
    <text evidence="4">The sequence shown here is derived from an EMBL/GenBank/DDBJ whole genome shotgun (WGS) entry which is preliminary data.</text>
</comment>
<dbReference type="InterPro" id="IPR027417">
    <property type="entry name" value="P-loop_NTPase"/>
</dbReference>
<dbReference type="RefSeq" id="WP_146899771.1">
    <property type="nucleotide sequence ID" value="NZ_BJYS01000024.1"/>
</dbReference>
<dbReference type="EMBL" id="BJYS01000024">
    <property type="protein sequence ID" value="GEO05551.1"/>
    <property type="molecule type" value="Genomic_DNA"/>
</dbReference>
<protein>
    <recommendedName>
        <fullName evidence="6">BREX system P-loop protein BrxC</fullName>
    </recommendedName>
</protein>
<feature type="coiled-coil region" evidence="1">
    <location>
        <begin position="1023"/>
        <end position="1050"/>
    </location>
</feature>
<dbReference type="InterPro" id="IPR047679">
    <property type="entry name" value="BREX_BrxC"/>
</dbReference>
<evidence type="ECO:0000259" key="2">
    <source>
        <dbReference type="Pfam" id="PF25791"/>
    </source>
</evidence>
<feature type="domain" description="Probable ATP-binding protein BrxC 4th six-stranded beta-sheet" evidence="3">
    <location>
        <begin position="587"/>
        <end position="720"/>
    </location>
</feature>
<dbReference type="OrthoDB" id="3201900at2"/>
<sequence length="1182" mass="136594">MKIREIYDKPIDRDINPAVVVSNKNAETVKAEINEYIFTDELIEKLYLILDTVQNKKKGKTGIWVNGYYGSGKSHFIKYIHYCLNPETSTSALDHFMEAVMKYDTTKAGKNENITPSNVALMRKRMAQAACDNIMFNVEDETDDGSGERLTRIFLNMFNKFRGYNPNDIPLALLFEKYLDNKGKFGEFKQLVTDELGHDWKSDAADVASYELESVLGIAKQLVPELDTVALHAKLTNPDTFKISITSSLIPELREFLQGKDKDYRLVFLVDEVSQYIGTNKEILLNFQNIVERVSEDCNNQVWITCTAQQTLDDVSSGAKGSVDVQDEFGKILGRFDTRISLESNDASYITQKRVLDKNSKGIEVLGKMYRDKKDAIENQFKMRHELYKGYHREEEFILAYPFVPYQFKLIAHVFESFQSLRFVIKEVKDNERSVLGITHYTAKQNAEVEVGHFMPFDAFFNKQFLTNLTHRGRRAIDNGLTLSYVKNNLFAERVVKTLFMISNLPQPTLLTFPSNLDNLTVLMMTDVDQNKLQLQNKIKEVLDKLIEESIIREEKGSYFFFNEDEIDVQMMIKSLNVGFDDKLSEFDEFFRKLTKIAPKHTFGQNDFRVAYAVDDKEFFRSGDFKLTVLFTDTSDIQQKALNNSGNDLCICVNEWYHQDAQFKTDFEWFCKTKKYFRNNSEAATGERSNTLEKFRARNEDLRKKLVAKLENNYSLTRFLSGQQVLEANEINGTLPHDRFRSLLDKHLERVYKYHRLSASYAKTAIELRTSAASLQQEMPDLTPPEQMVDDFISNHGNQVAVSDLINHFEKAPFGWRDTAVLEMLVKLVKKKKREFEYRNQPRFSVTEFINKALSTPERPVCIVKAGEAIDQQTIDKAIMNFREVFNLDLSATSDGNELSELIIAKLVQISKEYISLENDYHGKYPFGESFYSLRNKLQEWATKRNPKQLFQLLENEKLVVKELFDKAKGMKDFANRARADYDAIKRFYQDNQQNFKALPPSAQEKAEKMGEFLKLEDPRFEFRHVRKAYDELKAELKELVENLKAGVVQQYTEVFAELKKDAESYAVNEPHIYSDEDRTIKTIQALSAITDLKLKKAQLSEFKSSELKKIVAHASKKAAVLPKENGTGVDVKLTPVGEPQEYYITGIKSKISTEEELEEYLQKVRKEMLALLQQNKTIIIK</sequence>
<gene>
    <name evidence="4" type="ORF">AAE02nite_32150</name>
</gene>
<evidence type="ECO:0000256" key="1">
    <source>
        <dbReference type="SAM" id="Coils"/>
    </source>
</evidence>
<dbReference type="NCBIfam" id="NF033441">
    <property type="entry name" value="BREX_BrxC"/>
    <property type="match status" value="1"/>
</dbReference>
<reference evidence="4 5" key="1">
    <citation type="submission" date="2019-07" db="EMBL/GenBank/DDBJ databases">
        <title>Whole genome shotgun sequence of Adhaeribacter aerolatus NBRC 106133.</title>
        <authorList>
            <person name="Hosoyama A."/>
            <person name="Uohara A."/>
            <person name="Ohji S."/>
            <person name="Ichikawa N."/>
        </authorList>
    </citation>
    <scope>NUCLEOTIDE SEQUENCE [LARGE SCALE GENOMIC DNA]</scope>
    <source>
        <strain evidence="4 5">NBRC 106133</strain>
    </source>
</reference>
<dbReference type="Pfam" id="PF25791">
    <property type="entry name" value="WHD_BREX_BrxC"/>
    <property type="match status" value="1"/>
</dbReference>
<evidence type="ECO:0000259" key="3">
    <source>
        <dbReference type="Pfam" id="PF25796"/>
    </source>
</evidence>
<keyword evidence="5" id="KW-1185">Reference proteome</keyword>
<dbReference type="Proteomes" id="UP000321532">
    <property type="component" value="Unassembled WGS sequence"/>
</dbReference>
<evidence type="ECO:0000313" key="4">
    <source>
        <dbReference type="EMBL" id="GEO05551.1"/>
    </source>
</evidence>
<dbReference type="Pfam" id="PF25796">
    <property type="entry name" value="BREX_BrxC_4th"/>
    <property type="match status" value="1"/>
</dbReference>
<dbReference type="InterPro" id="IPR058036">
    <property type="entry name" value="BREX_BrxC_4th"/>
</dbReference>
<accession>A0A512B0R4</accession>
<evidence type="ECO:0000313" key="5">
    <source>
        <dbReference type="Proteomes" id="UP000321532"/>
    </source>
</evidence>
<dbReference type="AlphaFoldDB" id="A0A512B0R4"/>
<proteinExistence type="predicted"/>
<feature type="domain" description="Probable ATP-binding protein BrxC winged helix-turn-helix" evidence="2">
    <location>
        <begin position="790"/>
        <end position="841"/>
    </location>
</feature>
<name>A0A512B0R4_9BACT</name>
<keyword evidence="1" id="KW-0175">Coiled coil</keyword>